<dbReference type="KEGG" id="ehn:H9Q80_14375"/>
<dbReference type="EMBL" id="CP060636">
    <property type="protein sequence ID" value="QNM11427.1"/>
    <property type="molecule type" value="Genomic_DNA"/>
</dbReference>
<evidence type="ECO:0000313" key="2">
    <source>
        <dbReference type="Proteomes" id="UP000515856"/>
    </source>
</evidence>
<evidence type="ECO:0008006" key="3">
    <source>
        <dbReference type="Google" id="ProtNLM"/>
    </source>
</evidence>
<reference evidence="1 2" key="1">
    <citation type="submission" date="2020-08" db="EMBL/GenBank/DDBJ databases">
        <authorList>
            <person name="Liu C."/>
            <person name="Sun Q."/>
        </authorList>
    </citation>
    <scope>NUCLEOTIDE SEQUENCE [LARGE SCALE GENOMIC DNA]</scope>
    <source>
        <strain evidence="1 2">NSJ-61</strain>
    </source>
</reference>
<accession>A0A7G9GKU5</accession>
<organism evidence="1 2">
    <name type="scientific">[Eubacterium] hominis</name>
    <dbReference type="NCBI Taxonomy" id="2764325"/>
    <lineage>
        <taxon>Bacteria</taxon>
        <taxon>Bacillati</taxon>
        <taxon>Bacillota</taxon>
        <taxon>Erysipelotrichia</taxon>
        <taxon>Erysipelotrichales</taxon>
        <taxon>Erysipelotrichaceae</taxon>
        <taxon>Amedibacillus</taxon>
    </lineage>
</organism>
<dbReference type="SUPFAM" id="SSF52540">
    <property type="entry name" value="P-loop containing nucleoside triphosphate hydrolases"/>
    <property type="match status" value="1"/>
</dbReference>
<keyword evidence="2" id="KW-1185">Reference proteome</keyword>
<sequence>MNKEVVLTRFRDVLNVDSINASQADFLSTHVPFRKITVTNDLSGTPISEHISEEEVFNNYFEDSSQYNQHQLIVVDGSSGSGKSHFIRWIEAKLSAEETKNDVVLMIRRSDNTLKGTIKQFLNIDEVKNIRNKDIYERLVKANQNVSEQKFKFEIYHKFLVEIADDNESILSSSDRKNFRELLSSSEFEERMLMAGGPIERIYSKIVDSNTELGEDVLALFDVEDFILDYDFNMKLKNNASKRAVKMANKLLPEDDGSFPDEDCNPKKLVEYMNSKVEPVIKACAGLEPGDFQQIFKEIRQELYSQGKNLILLIEDITSCTGINRDLLDALIVEHTGSNKVDKMCRLTSVIGTTTEYFREFRSNYLDRITTMITIEDGAIGNIQDDLIQFVAKYLNVMSLNTEEITKWYQDGAIDKEYPVHEETEVKNWDSYTYLGKKISLYPFTKKAIINLYNGIDVHKTPRYIIRKIIEPAVESIIQDKKLFPKFLLSKKPNLSFDVIDRVKNTVVNMQLNEDEKDIFTKKIFAILGYWGDGNLDTSREGYIGGISTAVFKEFDLTTFAERLLGTSMDNVIYESDSVDEASEQAVEIQVPHPSSEILEPIKKPIVNKAFEDFTKILSEWHYDKKSFTKAYQVRDEIKKFIFANISWQQEGVPLVSVQMVEKSSYDLVEIERQDKKVGKGLVLLKDDDETYQLLLAIGKSLYLGKKRVGNIEYASWDFEGATSSIRVVTSWLERNKNRFVDVVKAYNDTQKYPDYLKCSIIAEVYRGLLNGDYRINKISDLKTEFLLNDDISREKASLEGHSKEWIDLVNFIYTSDVALKNIDTTHRYFNLIQGNEKNAKRKIINYNSLDNVFRSLKNEGFDIVIDEIDSDVINGRNESIDYLKKILSKVVKAVSKEVEEGKELYRRTLDYFGFTDGTEIETEDIKDLLNEVIQFYRDTETYGVNISLRTNDAISLKNKSAEITKSLVNINVDTNGMSVMEKIILYSSNPMKIVKEFLNFLELVDKDNASVYSEMNLVKENLTRSGVWTDDVDPRFEQNKTEFERFMKLMEG</sequence>
<dbReference type="Proteomes" id="UP000515856">
    <property type="component" value="Chromosome"/>
</dbReference>
<dbReference type="AlphaFoldDB" id="A0A7G9GKU5"/>
<evidence type="ECO:0000313" key="1">
    <source>
        <dbReference type="EMBL" id="QNM11427.1"/>
    </source>
</evidence>
<protein>
    <recommendedName>
        <fullName evidence="3">ATP-binding protein</fullName>
    </recommendedName>
</protein>
<dbReference type="InterPro" id="IPR027417">
    <property type="entry name" value="P-loop_NTPase"/>
</dbReference>
<proteinExistence type="predicted"/>
<gene>
    <name evidence="1" type="ORF">H9Q80_14375</name>
</gene>
<dbReference type="RefSeq" id="WP_117454152.1">
    <property type="nucleotide sequence ID" value="NZ_CP060636.1"/>
</dbReference>
<name>A0A7G9GKU5_9FIRM</name>